<gene>
    <name evidence="1" type="ORF">SCF082_LOCUS7176</name>
</gene>
<evidence type="ECO:0000313" key="1">
    <source>
        <dbReference type="EMBL" id="CAK9002065.1"/>
    </source>
</evidence>
<comment type="caution">
    <text evidence="1">The sequence shown here is derived from an EMBL/GenBank/DDBJ whole genome shotgun (WGS) entry which is preliminary data.</text>
</comment>
<reference evidence="1 2" key="1">
    <citation type="submission" date="2024-02" db="EMBL/GenBank/DDBJ databases">
        <authorList>
            <person name="Chen Y."/>
            <person name="Shah S."/>
            <person name="Dougan E. K."/>
            <person name="Thang M."/>
            <person name="Chan C."/>
        </authorList>
    </citation>
    <scope>NUCLEOTIDE SEQUENCE [LARGE SCALE GENOMIC DNA]</scope>
</reference>
<dbReference type="EMBL" id="CAXAMM010004002">
    <property type="protein sequence ID" value="CAK9002065.1"/>
    <property type="molecule type" value="Genomic_DNA"/>
</dbReference>
<name>A0ABP0IL25_9DINO</name>
<protein>
    <submittedName>
        <fullName evidence="1">Uncharacterized protein</fullName>
    </submittedName>
</protein>
<accession>A0ABP0IL25</accession>
<evidence type="ECO:0000313" key="2">
    <source>
        <dbReference type="Proteomes" id="UP001642464"/>
    </source>
</evidence>
<proteinExistence type="predicted"/>
<sequence>MAPVPEDVPGFARRLLNVPDQLSSTSVWRLVRDPEEMRFVQHSYTCDVLYGDRFKVQCTVRFRQETQGVMVDQWCDIIWDKPLPWTHGVVWVLGRKHAESLAESLQTHL</sequence>
<dbReference type="Proteomes" id="UP001642464">
    <property type="component" value="Unassembled WGS sequence"/>
</dbReference>
<keyword evidence="2" id="KW-1185">Reference proteome</keyword>
<organism evidence="1 2">
    <name type="scientific">Durusdinium trenchii</name>
    <dbReference type="NCBI Taxonomy" id="1381693"/>
    <lineage>
        <taxon>Eukaryota</taxon>
        <taxon>Sar</taxon>
        <taxon>Alveolata</taxon>
        <taxon>Dinophyceae</taxon>
        <taxon>Suessiales</taxon>
        <taxon>Symbiodiniaceae</taxon>
        <taxon>Durusdinium</taxon>
    </lineage>
</organism>